<reference evidence="9 10" key="1">
    <citation type="submission" date="2019-03" db="EMBL/GenBank/DDBJ databases">
        <title>Genomic Encyclopedia of Type Strains, Phase III (KMG-III): the genomes of soil and plant-associated and newly described type strains.</title>
        <authorList>
            <person name="Whitman W."/>
        </authorList>
    </citation>
    <scope>NUCLEOTIDE SEQUENCE [LARGE SCALE GENOMIC DNA]</scope>
    <source>
        <strain evidence="9 10">VKM Ac-2527</strain>
    </source>
</reference>
<accession>A0A4V3C8Z2</accession>
<dbReference type="EMBL" id="SNWQ01000018">
    <property type="protein sequence ID" value="TDO43398.1"/>
    <property type="molecule type" value="Genomic_DNA"/>
</dbReference>
<comment type="similarity">
    <text evidence="2">Belongs to the AzlC family.</text>
</comment>
<keyword evidence="7 8" id="KW-0472">Membrane</keyword>
<dbReference type="PANTHER" id="PTHR34979:SF1">
    <property type="entry name" value="INNER MEMBRANE PROTEIN YGAZ"/>
    <property type="match status" value="1"/>
</dbReference>
<evidence type="ECO:0000313" key="10">
    <source>
        <dbReference type="Proteomes" id="UP000295388"/>
    </source>
</evidence>
<feature type="transmembrane region" description="Helical" evidence="8">
    <location>
        <begin position="36"/>
        <end position="60"/>
    </location>
</feature>
<keyword evidence="6 8" id="KW-1133">Transmembrane helix</keyword>
<keyword evidence="5 8" id="KW-0812">Transmembrane</keyword>
<dbReference type="PANTHER" id="PTHR34979">
    <property type="entry name" value="INNER MEMBRANE PROTEIN YGAZ"/>
    <property type="match status" value="1"/>
</dbReference>
<dbReference type="InterPro" id="IPR011606">
    <property type="entry name" value="Brnchd-chn_aa_trnsp_permease"/>
</dbReference>
<evidence type="ECO:0000256" key="1">
    <source>
        <dbReference type="ARBA" id="ARBA00004651"/>
    </source>
</evidence>
<evidence type="ECO:0000256" key="2">
    <source>
        <dbReference type="ARBA" id="ARBA00010735"/>
    </source>
</evidence>
<keyword evidence="4" id="KW-1003">Cell membrane</keyword>
<dbReference type="GO" id="GO:1903785">
    <property type="term" value="P:L-valine transmembrane transport"/>
    <property type="evidence" value="ECO:0007669"/>
    <property type="project" value="TreeGrafter"/>
</dbReference>
<proteinExistence type="inferred from homology"/>
<evidence type="ECO:0000256" key="5">
    <source>
        <dbReference type="ARBA" id="ARBA00022692"/>
    </source>
</evidence>
<name>A0A4V3C8Z2_9ACTN</name>
<sequence length="93" mass="10017">MRGRPARTYSVFALTDEAYALTTTDQANSWSGRRILYLQAFVHLYWVGGATTGALLGGLIPDTVTGLDFALTALFATGLLARHLLASRKASRA</sequence>
<evidence type="ECO:0000256" key="6">
    <source>
        <dbReference type="ARBA" id="ARBA00022989"/>
    </source>
</evidence>
<keyword evidence="3" id="KW-0813">Transport</keyword>
<comment type="caution">
    <text evidence="9">The sequence shown here is derived from an EMBL/GenBank/DDBJ whole genome shotgun (WGS) entry which is preliminary data.</text>
</comment>
<evidence type="ECO:0000313" key="9">
    <source>
        <dbReference type="EMBL" id="TDO43398.1"/>
    </source>
</evidence>
<evidence type="ECO:0000256" key="7">
    <source>
        <dbReference type="ARBA" id="ARBA00023136"/>
    </source>
</evidence>
<evidence type="ECO:0000256" key="3">
    <source>
        <dbReference type="ARBA" id="ARBA00022448"/>
    </source>
</evidence>
<dbReference type="GO" id="GO:0005886">
    <property type="term" value="C:plasma membrane"/>
    <property type="evidence" value="ECO:0007669"/>
    <property type="project" value="UniProtKB-SubCell"/>
</dbReference>
<organism evidence="9 10">
    <name type="scientific">Kribbella caucasensis</name>
    <dbReference type="NCBI Taxonomy" id="2512215"/>
    <lineage>
        <taxon>Bacteria</taxon>
        <taxon>Bacillati</taxon>
        <taxon>Actinomycetota</taxon>
        <taxon>Actinomycetes</taxon>
        <taxon>Propionibacteriales</taxon>
        <taxon>Kribbellaceae</taxon>
        <taxon>Kribbella</taxon>
    </lineage>
</organism>
<dbReference type="AlphaFoldDB" id="A0A4V3C8Z2"/>
<protein>
    <submittedName>
        <fullName evidence="9">AzlC protein</fullName>
    </submittedName>
</protein>
<evidence type="ECO:0000256" key="8">
    <source>
        <dbReference type="SAM" id="Phobius"/>
    </source>
</evidence>
<feature type="transmembrane region" description="Helical" evidence="8">
    <location>
        <begin position="66"/>
        <end position="85"/>
    </location>
</feature>
<evidence type="ECO:0000256" key="4">
    <source>
        <dbReference type="ARBA" id="ARBA00022475"/>
    </source>
</evidence>
<dbReference type="RefSeq" id="WP_166665645.1">
    <property type="nucleotide sequence ID" value="NZ_SNWQ01000018.1"/>
</dbReference>
<dbReference type="Proteomes" id="UP000295388">
    <property type="component" value="Unassembled WGS sequence"/>
</dbReference>
<comment type="subcellular location">
    <subcellularLocation>
        <location evidence="1">Cell membrane</location>
        <topology evidence="1">Multi-pass membrane protein</topology>
    </subcellularLocation>
</comment>
<dbReference type="Pfam" id="PF03591">
    <property type="entry name" value="AzlC"/>
    <property type="match status" value="1"/>
</dbReference>
<keyword evidence="10" id="KW-1185">Reference proteome</keyword>
<gene>
    <name evidence="9" type="ORF">EV643_118141</name>
</gene>